<evidence type="ECO:0008006" key="5">
    <source>
        <dbReference type="Google" id="ProtNLM"/>
    </source>
</evidence>
<sequence>MNPPTASDKDVVEVESRHAHRSCLEIAKTDGTNCLVFAFGVYTLYDLAHIVCHTYLTSDESTRTLPYLVPSDMNPSSQLPPPSQKILPPGSVVWTVRTTERDQVWWPGVTCDTEATSTNHTTCQFQYRIALFGTDHTVIMYGV</sequence>
<protein>
    <recommendedName>
        <fullName evidence="5">PWWP domain-containing protein</fullName>
    </recommendedName>
</protein>
<dbReference type="EMBL" id="QUTD01007049">
    <property type="protein sequence ID" value="RHY52056.1"/>
    <property type="molecule type" value="Genomic_DNA"/>
</dbReference>
<reference evidence="3 4" key="1">
    <citation type="submission" date="2018-08" db="EMBL/GenBank/DDBJ databases">
        <title>Aphanomyces genome sequencing and annotation.</title>
        <authorList>
            <person name="Minardi D."/>
            <person name="Oidtmann B."/>
            <person name="Van Der Giezen M."/>
            <person name="Studholme D.J."/>
        </authorList>
    </citation>
    <scope>NUCLEOTIDE SEQUENCE [LARGE SCALE GENOMIC DNA]</scope>
    <source>
        <strain evidence="2 4">D2</strain>
        <strain evidence="1 3">Yx</strain>
    </source>
</reference>
<gene>
    <name evidence="1" type="ORF">DYB25_013177</name>
    <name evidence="2" type="ORF">DYB30_010255</name>
</gene>
<dbReference type="Proteomes" id="UP000266239">
    <property type="component" value="Unassembled WGS sequence"/>
</dbReference>
<organism evidence="2 4">
    <name type="scientific">Aphanomyces astaci</name>
    <name type="common">Crayfish plague agent</name>
    <dbReference type="NCBI Taxonomy" id="112090"/>
    <lineage>
        <taxon>Eukaryota</taxon>
        <taxon>Sar</taxon>
        <taxon>Stramenopiles</taxon>
        <taxon>Oomycota</taxon>
        <taxon>Saprolegniomycetes</taxon>
        <taxon>Saprolegniales</taxon>
        <taxon>Verrucalvaceae</taxon>
        <taxon>Aphanomyces</taxon>
    </lineage>
</organism>
<evidence type="ECO:0000313" key="2">
    <source>
        <dbReference type="EMBL" id="RHY52056.1"/>
    </source>
</evidence>
<dbReference type="Proteomes" id="UP000266643">
    <property type="component" value="Unassembled WGS sequence"/>
</dbReference>
<name>A0A397CY67_APHAT</name>
<dbReference type="EMBL" id="QUTA01004713">
    <property type="protein sequence ID" value="RHY18694.1"/>
    <property type="molecule type" value="Genomic_DNA"/>
</dbReference>
<proteinExistence type="predicted"/>
<evidence type="ECO:0000313" key="4">
    <source>
        <dbReference type="Proteomes" id="UP000266643"/>
    </source>
</evidence>
<evidence type="ECO:0000313" key="3">
    <source>
        <dbReference type="Proteomes" id="UP000266239"/>
    </source>
</evidence>
<dbReference type="AlphaFoldDB" id="A0A397CY67"/>
<evidence type="ECO:0000313" key="1">
    <source>
        <dbReference type="EMBL" id="RHY18694.1"/>
    </source>
</evidence>
<comment type="caution">
    <text evidence="2">The sequence shown here is derived from an EMBL/GenBank/DDBJ whole genome shotgun (WGS) entry which is preliminary data.</text>
</comment>
<dbReference type="VEuPathDB" id="FungiDB:H257_12374"/>
<accession>A0A397CY67</accession>